<dbReference type="InterPro" id="IPR031424">
    <property type="entry name" value="QVR-like"/>
</dbReference>
<evidence type="ECO:0000313" key="4">
    <source>
        <dbReference type="Proteomes" id="UP001235939"/>
    </source>
</evidence>
<keyword evidence="2" id="KW-0325">Glycoprotein</keyword>
<evidence type="ECO:0008006" key="5">
    <source>
        <dbReference type="Google" id="ProtNLM"/>
    </source>
</evidence>
<accession>A0ABY6LCN6</accession>
<dbReference type="EMBL" id="CP092877">
    <property type="protein sequence ID" value="UYV77986.1"/>
    <property type="molecule type" value="Genomic_DNA"/>
</dbReference>
<keyword evidence="1" id="KW-0732">Signal</keyword>
<reference evidence="3 4" key="1">
    <citation type="submission" date="2022-01" db="EMBL/GenBank/DDBJ databases">
        <title>A chromosomal length assembly of Cordylochernes scorpioides.</title>
        <authorList>
            <person name="Zeh D."/>
            <person name="Zeh J."/>
        </authorList>
    </citation>
    <scope>NUCLEOTIDE SEQUENCE [LARGE SCALE GENOMIC DNA]</scope>
    <source>
        <strain evidence="3">IN4F17</strain>
        <tissue evidence="3">Whole Body</tissue>
    </source>
</reference>
<proteinExistence type="predicted"/>
<dbReference type="SUPFAM" id="SSF57302">
    <property type="entry name" value="Snake toxin-like"/>
    <property type="match status" value="1"/>
</dbReference>
<dbReference type="PANTHER" id="PTHR33562">
    <property type="entry name" value="ATILLA, ISOFORM B-RELATED-RELATED"/>
    <property type="match status" value="1"/>
</dbReference>
<organism evidence="3 4">
    <name type="scientific">Cordylochernes scorpioides</name>
    <dbReference type="NCBI Taxonomy" id="51811"/>
    <lineage>
        <taxon>Eukaryota</taxon>
        <taxon>Metazoa</taxon>
        <taxon>Ecdysozoa</taxon>
        <taxon>Arthropoda</taxon>
        <taxon>Chelicerata</taxon>
        <taxon>Arachnida</taxon>
        <taxon>Pseudoscorpiones</taxon>
        <taxon>Cheliferoidea</taxon>
        <taxon>Chernetidae</taxon>
        <taxon>Cordylochernes</taxon>
    </lineage>
</organism>
<evidence type="ECO:0000256" key="1">
    <source>
        <dbReference type="ARBA" id="ARBA00022729"/>
    </source>
</evidence>
<keyword evidence="4" id="KW-1185">Reference proteome</keyword>
<dbReference type="Pfam" id="PF17064">
    <property type="entry name" value="QVR"/>
    <property type="match status" value="1"/>
</dbReference>
<name>A0ABY6LCN6_9ARAC</name>
<evidence type="ECO:0000313" key="3">
    <source>
        <dbReference type="EMBL" id="UYV77986.1"/>
    </source>
</evidence>
<gene>
    <name evidence="3" type="ORF">LAZ67_15003103</name>
</gene>
<evidence type="ECO:0000256" key="2">
    <source>
        <dbReference type="ARBA" id="ARBA00023180"/>
    </source>
</evidence>
<sequence>MGSGAIRCYRCASVTDPHCTERFDPLSVRHLQPEDCNDVFEARYCVKTTGIFQGTGVIGTSRFCSSRHHGNYCEYVRRPGDPREYRSCVYTCNRDGCNSALRSEGVTASLLSVALAIVLAI</sequence>
<dbReference type="CDD" id="cd23590">
    <property type="entry name" value="TFP_LU_ECD_Bou"/>
    <property type="match status" value="1"/>
</dbReference>
<dbReference type="Proteomes" id="UP001235939">
    <property type="component" value="Chromosome 15"/>
</dbReference>
<dbReference type="PANTHER" id="PTHR33562:SF18">
    <property type="entry name" value="BOUDIN-RELATED"/>
    <property type="match status" value="1"/>
</dbReference>
<protein>
    <recommendedName>
        <fullName evidence="5">Protein sleepless</fullName>
    </recommendedName>
</protein>
<dbReference type="InterPro" id="IPR045860">
    <property type="entry name" value="Snake_toxin-like_sf"/>
</dbReference>
<dbReference type="InterPro" id="IPR050975">
    <property type="entry name" value="Sleep_regulator"/>
</dbReference>